<dbReference type="PANTHER" id="PTHR44444:SF6">
    <property type="entry name" value="LAMININ G DOMAIN-CONTAINING PROTEIN"/>
    <property type="match status" value="1"/>
</dbReference>
<dbReference type="Proteomes" id="UP000001307">
    <property type="component" value="Unassembled WGS sequence"/>
</dbReference>
<protein>
    <recommendedName>
        <fullName evidence="4">Laminin G domain-containing protein</fullName>
    </recommendedName>
</protein>
<dbReference type="EMBL" id="FN653051">
    <property type="protein sequence ID" value="CBY10062.1"/>
    <property type="molecule type" value="Genomic_DNA"/>
</dbReference>
<dbReference type="AlphaFoldDB" id="E4XHB4"/>
<keyword evidence="1" id="KW-0732">Signal</keyword>
<accession>E4XHB4</accession>
<evidence type="ECO:0000256" key="1">
    <source>
        <dbReference type="SAM" id="SignalP"/>
    </source>
</evidence>
<dbReference type="OrthoDB" id="272077at2759"/>
<dbReference type="InParanoid" id="E4XHB4"/>
<proteinExistence type="predicted"/>
<evidence type="ECO:0000313" key="3">
    <source>
        <dbReference type="Proteomes" id="UP000001307"/>
    </source>
</evidence>
<keyword evidence="3" id="KW-1185">Reference proteome</keyword>
<evidence type="ECO:0008006" key="4">
    <source>
        <dbReference type="Google" id="ProtNLM"/>
    </source>
</evidence>
<reference evidence="2" key="1">
    <citation type="journal article" date="2010" name="Science">
        <title>Plasticity of animal genome architecture unmasked by rapid evolution of a pelagic tunicate.</title>
        <authorList>
            <person name="Denoeud F."/>
            <person name="Henriet S."/>
            <person name="Mungpakdee S."/>
            <person name="Aury J.M."/>
            <person name="Da Silva C."/>
            <person name="Brinkmann H."/>
            <person name="Mikhaleva J."/>
            <person name="Olsen L.C."/>
            <person name="Jubin C."/>
            <person name="Canestro C."/>
            <person name="Bouquet J.M."/>
            <person name="Danks G."/>
            <person name="Poulain J."/>
            <person name="Campsteijn C."/>
            <person name="Adamski M."/>
            <person name="Cross I."/>
            <person name="Yadetie F."/>
            <person name="Muffato M."/>
            <person name="Louis A."/>
            <person name="Butcher S."/>
            <person name="Tsagkogeorga G."/>
            <person name="Konrad A."/>
            <person name="Singh S."/>
            <person name="Jensen M.F."/>
            <person name="Cong E.H."/>
            <person name="Eikeseth-Otteraa H."/>
            <person name="Noel B."/>
            <person name="Anthouard V."/>
            <person name="Porcel B.M."/>
            <person name="Kachouri-Lafond R."/>
            <person name="Nishino A."/>
            <person name="Ugolini M."/>
            <person name="Chourrout P."/>
            <person name="Nishida H."/>
            <person name="Aasland R."/>
            <person name="Huzurbazar S."/>
            <person name="Westhof E."/>
            <person name="Delsuc F."/>
            <person name="Lehrach H."/>
            <person name="Reinhardt R."/>
            <person name="Weissenbach J."/>
            <person name="Roy S.W."/>
            <person name="Artiguenave F."/>
            <person name="Postlethwait J.H."/>
            <person name="Manak J.R."/>
            <person name="Thompson E.M."/>
            <person name="Jaillon O."/>
            <person name="Du Pasquier L."/>
            <person name="Boudinot P."/>
            <person name="Liberles D.A."/>
            <person name="Volff J.N."/>
            <person name="Philippe H."/>
            <person name="Lenhard B."/>
            <person name="Roest Crollius H."/>
            <person name="Wincker P."/>
            <person name="Chourrout D."/>
        </authorList>
    </citation>
    <scope>NUCLEOTIDE SEQUENCE [LARGE SCALE GENOMIC DNA]</scope>
</reference>
<dbReference type="InterPro" id="IPR042756">
    <property type="entry name" value="Sel-1L3"/>
</dbReference>
<sequence>MLLLLIFLLLALETEQRKCKSILRKYFYKRKLPQTQKSAELEEDITRNNEFVYLTETRWGREVLFGREQRCSQVNYGIGIRLYLRKKCNSQFCALYHGFKGDNFLSPTILLTSRNRVHIQISTKSGANYAFETKGSIPLQIWSAVTANFYKRSIEININGKTEHFKLQYELKFDDRNGRFFFGGSSASVGSSAILSKAKIHRNKFVKPDELSENFGENIFLDNLKKFEEKRKLLNRLVVHSKSKYLPKNTCPRVLTKIQKGTSPKEFGSYIVRKTVSSCWNHKKIMSRISCLDRELEKNFLKRFERTNFESLDQLKKMKRVFESFNGLQCDGTLLRIFLRTLHAKNNAKLFPYLMAAAERNCDLAFLVFAKMHETSGDISAASMYYSLAAEKAIRTRINYPEEMVFVDDIRLDDEEALVSFEGESGGGEFQSFE</sequence>
<evidence type="ECO:0000313" key="2">
    <source>
        <dbReference type="EMBL" id="CBY10062.1"/>
    </source>
</evidence>
<organism evidence="2">
    <name type="scientific">Oikopleura dioica</name>
    <name type="common">Tunicate</name>
    <dbReference type="NCBI Taxonomy" id="34765"/>
    <lineage>
        <taxon>Eukaryota</taxon>
        <taxon>Metazoa</taxon>
        <taxon>Chordata</taxon>
        <taxon>Tunicata</taxon>
        <taxon>Appendicularia</taxon>
        <taxon>Copelata</taxon>
        <taxon>Oikopleuridae</taxon>
        <taxon>Oikopleura</taxon>
    </lineage>
</organism>
<name>E4XHB4_OIKDI</name>
<dbReference type="PANTHER" id="PTHR44444">
    <property type="entry name" value="PROTEIN SEL-1 HOMOLOG 3"/>
    <property type="match status" value="1"/>
</dbReference>
<gene>
    <name evidence="2" type="ORF">GSOID_T00010887001</name>
</gene>
<feature type="chain" id="PRO_5003192959" description="Laminin G domain-containing protein" evidence="1">
    <location>
        <begin position="17"/>
        <end position="434"/>
    </location>
</feature>
<feature type="signal peptide" evidence="1">
    <location>
        <begin position="1"/>
        <end position="16"/>
    </location>
</feature>